<accession>A0A0E9RDZ4</accession>
<sequence>MTKSMSTQTPGRALAVQLIQILLSALPQMKSP</sequence>
<protein>
    <submittedName>
        <fullName evidence="1">Uncharacterized protein</fullName>
    </submittedName>
</protein>
<proteinExistence type="predicted"/>
<name>A0A0E9RDZ4_ANGAN</name>
<evidence type="ECO:0000313" key="1">
    <source>
        <dbReference type="EMBL" id="JAH27027.1"/>
    </source>
</evidence>
<dbReference type="AlphaFoldDB" id="A0A0E9RDZ4"/>
<dbReference type="EMBL" id="GBXM01081550">
    <property type="protein sequence ID" value="JAH27027.1"/>
    <property type="molecule type" value="Transcribed_RNA"/>
</dbReference>
<reference evidence="1" key="1">
    <citation type="submission" date="2014-11" db="EMBL/GenBank/DDBJ databases">
        <authorList>
            <person name="Amaro Gonzalez C."/>
        </authorList>
    </citation>
    <scope>NUCLEOTIDE SEQUENCE</scope>
</reference>
<reference evidence="1" key="2">
    <citation type="journal article" date="2015" name="Fish Shellfish Immunol.">
        <title>Early steps in the European eel (Anguilla anguilla)-Vibrio vulnificus interaction in the gills: Role of the RtxA13 toxin.</title>
        <authorList>
            <person name="Callol A."/>
            <person name="Pajuelo D."/>
            <person name="Ebbesson L."/>
            <person name="Teles M."/>
            <person name="MacKenzie S."/>
            <person name="Amaro C."/>
        </authorList>
    </citation>
    <scope>NUCLEOTIDE SEQUENCE</scope>
</reference>
<organism evidence="1">
    <name type="scientific">Anguilla anguilla</name>
    <name type="common">European freshwater eel</name>
    <name type="synonym">Muraena anguilla</name>
    <dbReference type="NCBI Taxonomy" id="7936"/>
    <lineage>
        <taxon>Eukaryota</taxon>
        <taxon>Metazoa</taxon>
        <taxon>Chordata</taxon>
        <taxon>Craniata</taxon>
        <taxon>Vertebrata</taxon>
        <taxon>Euteleostomi</taxon>
        <taxon>Actinopterygii</taxon>
        <taxon>Neopterygii</taxon>
        <taxon>Teleostei</taxon>
        <taxon>Anguilliformes</taxon>
        <taxon>Anguillidae</taxon>
        <taxon>Anguilla</taxon>
    </lineage>
</organism>